<keyword evidence="4" id="KW-0699">rRNA-binding</keyword>
<proteinExistence type="inferred from homology"/>
<dbReference type="Gene3D" id="3.30.70.330">
    <property type="match status" value="1"/>
</dbReference>
<keyword evidence="2 4" id="KW-0689">Ribosomal protein</keyword>
<dbReference type="InterPro" id="IPR012677">
    <property type="entry name" value="Nucleotide-bd_a/b_plait_sf"/>
</dbReference>
<dbReference type="GO" id="GO:0009507">
    <property type="term" value="C:chloroplast"/>
    <property type="evidence" value="ECO:0007669"/>
    <property type="project" value="UniProtKB-SubCell"/>
</dbReference>
<comment type="similarity">
    <text evidence="1 4">Belongs to the universal ribosomal protein uL23 family.</text>
</comment>
<dbReference type="RefSeq" id="YP_009399146.1">
    <property type="nucleotide sequence ID" value="NC_035295.1"/>
</dbReference>
<comment type="subunit">
    <text evidence="4">Part of the 50S ribosomal subunit.</text>
</comment>
<dbReference type="GO" id="GO:0005840">
    <property type="term" value="C:ribosome"/>
    <property type="evidence" value="ECO:0007669"/>
    <property type="project" value="UniProtKB-KW"/>
</dbReference>
<protein>
    <recommendedName>
        <fullName evidence="4">Large ribosomal subunit protein uL23c</fullName>
    </recommendedName>
</protein>
<keyword evidence="5" id="KW-0150">Chloroplast</keyword>
<accession>A0A1Z1MR18</accession>
<organism evidence="5">
    <name type="scientific">Taenioma perpusillum</name>
    <dbReference type="NCBI Taxonomy" id="210852"/>
    <lineage>
        <taxon>Eukaryota</taxon>
        <taxon>Rhodophyta</taxon>
        <taxon>Florideophyceae</taxon>
        <taxon>Rhodymeniophycidae</taxon>
        <taxon>Ceramiales</taxon>
        <taxon>Delesseriaceae</taxon>
        <taxon>Taenioma</taxon>
    </lineage>
</organism>
<evidence type="ECO:0000256" key="1">
    <source>
        <dbReference type="ARBA" id="ARBA00006700"/>
    </source>
</evidence>
<dbReference type="PANTHER" id="PTHR11620">
    <property type="entry name" value="60S RIBOSOMAL PROTEIN L23A"/>
    <property type="match status" value="1"/>
</dbReference>
<dbReference type="GO" id="GO:0019843">
    <property type="term" value="F:rRNA binding"/>
    <property type="evidence" value="ECO:0007669"/>
    <property type="project" value="UniProtKB-UniRule"/>
</dbReference>
<dbReference type="EMBL" id="MF101452">
    <property type="protein sequence ID" value="ARW68543.1"/>
    <property type="molecule type" value="Genomic_DNA"/>
</dbReference>
<dbReference type="Pfam" id="PF00276">
    <property type="entry name" value="Ribosomal_L23"/>
    <property type="match status" value="1"/>
</dbReference>
<dbReference type="SUPFAM" id="SSF54189">
    <property type="entry name" value="Ribosomal proteins S24e, L23 and L15e"/>
    <property type="match status" value="1"/>
</dbReference>
<evidence type="ECO:0000313" key="5">
    <source>
        <dbReference type="EMBL" id="ARW68543.1"/>
    </source>
</evidence>
<gene>
    <name evidence="4 5" type="primary">rpl23</name>
</gene>
<keyword evidence="5" id="KW-0934">Plastid</keyword>
<dbReference type="GO" id="GO:0006412">
    <property type="term" value="P:translation"/>
    <property type="evidence" value="ECO:0007669"/>
    <property type="project" value="UniProtKB-UniRule"/>
</dbReference>
<reference evidence="5" key="1">
    <citation type="journal article" date="2017" name="J. Phycol.">
        <title>Analysis of chloroplast genomes and a supermatrix inform reclassification of the Rhodomelaceae (Rhodophyta).</title>
        <authorList>
            <person name="Diaz-Tapia P."/>
            <person name="Maggs C.A."/>
            <person name="West J.A."/>
            <person name="Verbruggen H."/>
        </authorList>
    </citation>
    <scope>NUCLEOTIDE SEQUENCE</scope>
    <source>
        <strain evidence="5">PD1676</strain>
    </source>
</reference>
<comment type="subcellular location">
    <subcellularLocation>
        <location evidence="4">Plastid</location>
        <location evidence="4">Chloroplast</location>
    </subcellularLocation>
</comment>
<evidence type="ECO:0000256" key="4">
    <source>
        <dbReference type="HAMAP-Rule" id="MF_01369"/>
    </source>
</evidence>
<dbReference type="GO" id="GO:1990904">
    <property type="term" value="C:ribonucleoprotein complex"/>
    <property type="evidence" value="ECO:0007669"/>
    <property type="project" value="UniProtKB-KW"/>
</dbReference>
<keyword evidence="3 4" id="KW-0687">Ribonucleoprotein</keyword>
<dbReference type="HAMAP" id="MF_01369_B">
    <property type="entry name" value="Ribosomal_uL23_B"/>
    <property type="match status" value="1"/>
</dbReference>
<dbReference type="GO" id="GO:0003735">
    <property type="term" value="F:structural constituent of ribosome"/>
    <property type="evidence" value="ECO:0007669"/>
    <property type="project" value="InterPro"/>
</dbReference>
<name>A0A1Z1MR18_9FLOR</name>
<keyword evidence="4" id="KW-0694">RNA-binding</keyword>
<dbReference type="NCBIfam" id="NF004363">
    <property type="entry name" value="PRK05738.2-4"/>
    <property type="match status" value="1"/>
</dbReference>
<evidence type="ECO:0000256" key="3">
    <source>
        <dbReference type="ARBA" id="ARBA00023274"/>
    </source>
</evidence>
<geneLocation type="chloroplast" evidence="5"/>
<dbReference type="InterPro" id="IPR012678">
    <property type="entry name" value="Ribosomal_uL23/eL15/eS24_sf"/>
</dbReference>
<evidence type="ECO:0000256" key="2">
    <source>
        <dbReference type="ARBA" id="ARBA00022980"/>
    </source>
</evidence>
<comment type="function">
    <text evidence="4">Binds to 23S rRNA.</text>
</comment>
<dbReference type="InterPro" id="IPR013025">
    <property type="entry name" value="Ribosomal_uL23-like"/>
</dbReference>
<dbReference type="AlphaFoldDB" id="A0A1Z1MR18"/>
<sequence length="101" mass="12087">MIKNLSNIHFLNLLKYPIITDKATKSIEDNVYYFAFDKKANKIEIKQTIEHVFKVKIQKINTLKKPLKVQRIGKFKGYKTQYKTAIIKLYKEYKIDLFQND</sequence>
<dbReference type="GeneID" id="33361790"/>